<evidence type="ECO:0000313" key="1">
    <source>
        <dbReference type="EMBL" id="GIY77452.1"/>
    </source>
</evidence>
<dbReference type="Proteomes" id="UP001054837">
    <property type="component" value="Unassembled WGS sequence"/>
</dbReference>
<dbReference type="AlphaFoldDB" id="A0AAV4W3Y5"/>
<reference evidence="1 2" key="1">
    <citation type="submission" date="2021-06" db="EMBL/GenBank/DDBJ databases">
        <title>Caerostris darwini draft genome.</title>
        <authorList>
            <person name="Kono N."/>
            <person name="Arakawa K."/>
        </authorList>
    </citation>
    <scope>NUCLEOTIDE SEQUENCE [LARGE SCALE GENOMIC DNA]</scope>
</reference>
<protein>
    <submittedName>
        <fullName evidence="1">Uncharacterized protein</fullName>
    </submittedName>
</protein>
<proteinExistence type="predicted"/>
<accession>A0AAV4W3Y5</accession>
<organism evidence="1 2">
    <name type="scientific">Caerostris darwini</name>
    <dbReference type="NCBI Taxonomy" id="1538125"/>
    <lineage>
        <taxon>Eukaryota</taxon>
        <taxon>Metazoa</taxon>
        <taxon>Ecdysozoa</taxon>
        <taxon>Arthropoda</taxon>
        <taxon>Chelicerata</taxon>
        <taxon>Arachnida</taxon>
        <taxon>Araneae</taxon>
        <taxon>Araneomorphae</taxon>
        <taxon>Entelegynae</taxon>
        <taxon>Araneoidea</taxon>
        <taxon>Araneidae</taxon>
        <taxon>Caerostris</taxon>
    </lineage>
</organism>
<name>A0AAV4W3Y5_9ARAC</name>
<gene>
    <name evidence="1" type="ORF">CDAR_264951</name>
</gene>
<sequence>MSHFPFRYWSQSILRTGRKIRLRRCPGLVIRARDEMMSRWVICYLTRQFPHTLYGVLNIKIPHLNQTNRLNPSQRNRNPPPCLARNLNNAGIQPVSEKTQIYLPCYSQLSPKSFSEPNLINSRCPASKSTHFKEYRQLKRGLLCLLLVSGVRQGYLVSVKGRFGFLCWLSAGKLRCYFCCGKSSNMEGDQKKLRTSFFCF</sequence>
<dbReference type="EMBL" id="BPLQ01014125">
    <property type="protein sequence ID" value="GIY77452.1"/>
    <property type="molecule type" value="Genomic_DNA"/>
</dbReference>
<comment type="caution">
    <text evidence="1">The sequence shown here is derived from an EMBL/GenBank/DDBJ whole genome shotgun (WGS) entry which is preliminary data.</text>
</comment>
<evidence type="ECO:0000313" key="2">
    <source>
        <dbReference type="Proteomes" id="UP001054837"/>
    </source>
</evidence>
<keyword evidence="2" id="KW-1185">Reference proteome</keyword>